<dbReference type="AlphaFoldDB" id="A0A103RTA0"/>
<comment type="caution">
    <text evidence="1">The sequence shown here is derived from an EMBL/GenBank/DDBJ whole genome shotgun (WGS) entry which is preliminary data.</text>
</comment>
<dbReference type="Proteomes" id="UP000064029">
    <property type="component" value="Unassembled WGS sequence"/>
</dbReference>
<protein>
    <submittedName>
        <fullName evidence="1">Uncharacterized protein</fullName>
    </submittedName>
</protein>
<dbReference type="EMBL" id="LOXM01000041">
    <property type="protein sequence ID" value="KVG73577.1"/>
    <property type="molecule type" value="Genomic_DNA"/>
</dbReference>
<accession>A0A103RTA0</accession>
<gene>
    <name evidence="1" type="ORF">WJ33_16470</name>
</gene>
<proteinExistence type="predicted"/>
<evidence type="ECO:0000313" key="2">
    <source>
        <dbReference type="Proteomes" id="UP000064029"/>
    </source>
</evidence>
<organism evidence="1 2">
    <name type="scientific">Burkholderia ubonensis</name>
    <dbReference type="NCBI Taxonomy" id="101571"/>
    <lineage>
        <taxon>Bacteria</taxon>
        <taxon>Pseudomonadati</taxon>
        <taxon>Pseudomonadota</taxon>
        <taxon>Betaproteobacteria</taxon>
        <taxon>Burkholderiales</taxon>
        <taxon>Burkholderiaceae</taxon>
        <taxon>Burkholderia</taxon>
        <taxon>Burkholderia cepacia complex</taxon>
    </lineage>
</organism>
<evidence type="ECO:0000313" key="1">
    <source>
        <dbReference type="EMBL" id="KVG73577.1"/>
    </source>
</evidence>
<sequence length="83" mass="8907">MAVEVEVESDVIELVAVDSPVDKEPMPVEVDVDNDAIELVAVDNPVDVEVDRLLIAVFVANSCEPLIASVLDDVTWPAATFVT</sequence>
<name>A0A103RTA0_9BURK</name>
<reference evidence="1 2" key="1">
    <citation type="submission" date="2015-11" db="EMBL/GenBank/DDBJ databases">
        <title>Expanding the genomic diversity of Burkholderia species for the development of highly accurate diagnostics.</title>
        <authorList>
            <person name="Sahl J."/>
            <person name="Keim P."/>
            <person name="Wagner D."/>
        </authorList>
    </citation>
    <scope>NUCLEOTIDE SEQUENCE [LARGE SCALE GENOMIC DNA]</scope>
    <source>
        <strain evidence="1 2">MSMB2036</strain>
    </source>
</reference>